<evidence type="ECO:0000313" key="1">
    <source>
        <dbReference type="EMBL" id="KAI3795351.1"/>
    </source>
</evidence>
<keyword evidence="2" id="KW-1185">Reference proteome</keyword>
<comment type="caution">
    <text evidence="1">The sequence shown here is derived from an EMBL/GenBank/DDBJ whole genome shotgun (WGS) entry which is preliminary data.</text>
</comment>
<gene>
    <name evidence="1" type="ORF">L1987_38003</name>
</gene>
<protein>
    <submittedName>
        <fullName evidence="1">Uncharacterized protein</fullName>
    </submittedName>
</protein>
<reference evidence="2" key="1">
    <citation type="journal article" date="2022" name="Mol. Ecol. Resour.">
        <title>The genomes of chicory, endive, great burdock and yacon provide insights into Asteraceae palaeo-polyploidization history and plant inulin production.</title>
        <authorList>
            <person name="Fan W."/>
            <person name="Wang S."/>
            <person name="Wang H."/>
            <person name="Wang A."/>
            <person name="Jiang F."/>
            <person name="Liu H."/>
            <person name="Zhao H."/>
            <person name="Xu D."/>
            <person name="Zhang Y."/>
        </authorList>
    </citation>
    <scope>NUCLEOTIDE SEQUENCE [LARGE SCALE GENOMIC DNA]</scope>
    <source>
        <strain evidence="2">cv. Yunnan</strain>
    </source>
</reference>
<sequence length="94" mass="10906">MWLPLADVVAGSPMRLKENVRPRKKLSSESVENFCLEYKVSPNATKLSSDATGFSKNKKTQNQSHNWTRIAENEFKYKTQLRKENDEENEDEIT</sequence>
<accession>A0ACB9HIN2</accession>
<reference evidence="1 2" key="2">
    <citation type="journal article" date="2022" name="Mol. Ecol. Resour.">
        <title>The genomes of chicory, endive, great burdock and yacon provide insights into Asteraceae paleo-polyploidization history and plant inulin production.</title>
        <authorList>
            <person name="Fan W."/>
            <person name="Wang S."/>
            <person name="Wang H."/>
            <person name="Wang A."/>
            <person name="Jiang F."/>
            <person name="Liu H."/>
            <person name="Zhao H."/>
            <person name="Xu D."/>
            <person name="Zhang Y."/>
        </authorList>
    </citation>
    <scope>NUCLEOTIDE SEQUENCE [LARGE SCALE GENOMIC DNA]</scope>
    <source>
        <strain evidence="2">cv. Yunnan</strain>
        <tissue evidence="1">Leaves</tissue>
    </source>
</reference>
<dbReference type="Proteomes" id="UP001056120">
    <property type="component" value="Linkage Group LG12"/>
</dbReference>
<evidence type="ECO:0000313" key="2">
    <source>
        <dbReference type="Proteomes" id="UP001056120"/>
    </source>
</evidence>
<proteinExistence type="predicted"/>
<dbReference type="EMBL" id="CM042029">
    <property type="protein sequence ID" value="KAI3795351.1"/>
    <property type="molecule type" value="Genomic_DNA"/>
</dbReference>
<organism evidence="1 2">
    <name type="scientific">Smallanthus sonchifolius</name>
    <dbReference type="NCBI Taxonomy" id="185202"/>
    <lineage>
        <taxon>Eukaryota</taxon>
        <taxon>Viridiplantae</taxon>
        <taxon>Streptophyta</taxon>
        <taxon>Embryophyta</taxon>
        <taxon>Tracheophyta</taxon>
        <taxon>Spermatophyta</taxon>
        <taxon>Magnoliopsida</taxon>
        <taxon>eudicotyledons</taxon>
        <taxon>Gunneridae</taxon>
        <taxon>Pentapetalae</taxon>
        <taxon>asterids</taxon>
        <taxon>campanulids</taxon>
        <taxon>Asterales</taxon>
        <taxon>Asteraceae</taxon>
        <taxon>Asteroideae</taxon>
        <taxon>Heliantheae alliance</taxon>
        <taxon>Millerieae</taxon>
        <taxon>Smallanthus</taxon>
    </lineage>
</organism>
<name>A0ACB9HIN2_9ASTR</name>